<dbReference type="InterPro" id="IPR021701">
    <property type="entry name" value="DUF3284"/>
</dbReference>
<protein>
    <submittedName>
        <fullName evidence="1">Uncharacterized protein DUF3284</fullName>
    </submittedName>
</protein>
<keyword evidence="2" id="KW-1185">Reference proteome</keyword>
<proteinExistence type="predicted"/>
<evidence type="ECO:0000313" key="2">
    <source>
        <dbReference type="Proteomes" id="UP000294743"/>
    </source>
</evidence>
<evidence type="ECO:0000313" key="1">
    <source>
        <dbReference type="EMBL" id="TDW24671.1"/>
    </source>
</evidence>
<organism evidence="1 2">
    <name type="scientific">Breznakia blatticola</name>
    <dbReference type="NCBI Taxonomy" id="1754012"/>
    <lineage>
        <taxon>Bacteria</taxon>
        <taxon>Bacillati</taxon>
        <taxon>Bacillota</taxon>
        <taxon>Erysipelotrichia</taxon>
        <taxon>Erysipelotrichales</taxon>
        <taxon>Erysipelotrichaceae</taxon>
        <taxon>Breznakia</taxon>
    </lineage>
</organism>
<comment type="caution">
    <text evidence="1">The sequence shown here is derived from an EMBL/GenBank/DDBJ whole genome shotgun (WGS) entry which is preliminary data.</text>
</comment>
<gene>
    <name evidence="1" type="ORF">EDD63_10824</name>
</gene>
<dbReference type="EMBL" id="SODD01000008">
    <property type="protein sequence ID" value="TDW24671.1"/>
    <property type="molecule type" value="Genomic_DNA"/>
</dbReference>
<dbReference type="Proteomes" id="UP000294743">
    <property type="component" value="Unassembled WGS sequence"/>
</dbReference>
<dbReference type="OrthoDB" id="1956914at2"/>
<reference evidence="1 2" key="1">
    <citation type="submission" date="2019-03" db="EMBL/GenBank/DDBJ databases">
        <title>Genomic Encyclopedia of Type Strains, Phase IV (KMG-IV): sequencing the most valuable type-strain genomes for metagenomic binning, comparative biology and taxonomic classification.</title>
        <authorList>
            <person name="Goeker M."/>
        </authorList>
    </citation>
    <scope>NUCLEOTIDE SEQUENCE [LARGE SCALE GENOMIC DNA]</scope>
    <source>
        <strain evidence="1 2">DSM 28867</strain>
    </source>
</reference>
<name>A0A4R8A4Q1_9FIRM</name>
<accession>A0A4R8A4Q1</accession>
<dbReference type="AlphaFoldDB" id="A0A4R8A4Q1"/>
<sequence>MEATRLMRGKKETCYKLFMESILADINANSEDGKQYTESDLHSGFTYYKQLKTKMGQEGRVKVELTELVPNEVYVAKFFSAQGVNTVSYHLEDEDEDLFALTYEEDFISDKTSKNLNFSLMNKLFSRSSKKKMDLMFNQLQTLLDSKE</sequence>
<dbReference type="SUPFAM" id="SSF55961">
    <property type="entry name" value="Bet v1-like"/>
    <property type="match status" value="1"/>
</dbReference>
<dbReference type="RefSeq" id="WP_134168609.1">
    <property type="nucleotide sequence ID" value="NZ_SODD01000008.1"/>
</dbReference>
<dbReference type="Pfam" id="PF11687">
    <property type="entry name" value="DUF3284"/>
    <property type="match status" value="1"/>
</dbReference>